<dbReference type="OrthoDB" id="8595277at2"/>
<evidence type="ECO:0000313" key="4">
    <source>
        <dbReference type="Proteomes" id="UP000007113"/>
    </source>
</evidence>
<reference evidence="3 4" key="1">
    <citation type="submission" date="2011-11" db="EMBL/GenBank/DDBJ databases">
        <title>Complete sequence of Granulicella mallensis MP5ACTX8.</title>
        <authorList>
            <consortium name="US DOE Joint Genome Institute"/>
            <person name="Lucas S."/>
            <person name="Copeland A."/>
            <person name="Lapidus A."/>
            <person name="Cheng J.-F."/>
            <person name="Goodwin L."/>
            <person name="Pitluck S."/>
            <person name="Peters L."/>
            <person name="Lu M."/>
            <person name="Detter J.C."/>
            <person name="Han C."/>
            <person name="Tapia R."/>
            <person name="Land M."/>
            <person name="Hauser L."/>
            <person name="Kyrpides N."/>
            <person name="Ivanova N."/>
            <person name="Mikhailova N."/>
            <person name="Pagani I."/>
            <person name="Rawat S."/>
            <person name="Mannisto M."/>
            <person name="Haggblom M."/>
            <person name="Woyke T."/>
        </authorList>
    </citation>
    <scope>NUCLEOTIDE SEQUENCE [LARGE SCALE GENOMIC DNA]</scope>
    <source>
        <strain evidence="4">ATCC BAA-1857 / DSM 23137 / MP5ACTX8</strain>
    </source>
</reference>
<evidence type="ECO:0000313" key="3">
    <source>
        <dbReference type="EMBL" id="AEU35414.1"/>
    </source>
</evidence>
<dbReference type="InterPro" id="IPR046847">
    <property type="entry name" value="Xre-like_HTH"/>
</dbReference>
<sequence length="147" mass="16393">MPLSLWHNVSMASAAKPVFSTPLLTTLHLNLASVESGVPVAAMSDFVATSGLPLKDIYEVVIPARTLKHRRARKESLSTDESDKLARLVRVFDHTVAVFEDPDLARTWLNKPKKRFDGRTPMDMLRTEVGARMVEEMLGQIDEGMFA</sequence>
<dbReference type="RefSeq" id="WP_014264294.1">
    <property type="nucleotide sequence ID" value="NC_016631.1"/>
</dbReference>
<dbReference type="KEGG" id="gma:AciX8_1067"/>
<dbReference type="InterPro" id="IPR024467">
    <property type="entry name" value="Xre/MbcA/ParS-like_toxin-bd"/>
</dbReference>
<dbReference type="Proteomes" id="UP000007113">
    <property type="component" value="Chromosome"/>
</dbReference>
<proteinExistence type="predicted"/>
<dbReference type="AlphaFoldDB" id="G8NVZ4"/>
<dbReference type="Pfam" id="PF20432">
    <property type="entry name" value="Xre-like-HTH"/>
    <property type="match status" value="1"/>
</dbReference>
<feature type="domain" description="Antitoxin Xre/MbcA/ParS-like toxin-binding" evidence="1">
    <location>
        <begin position="96"/>
        <end position="144"/>
    </location>
</feature>
<evidence type="ECO:0000259" key="2">
    <source>
        <dbReference type="Pfam" id="PF20432"/>
    </source>
</evidence>
<dbReference type="Pfam" id="PF09722">
    <property type="entry name" value="Xre_MbcA_ParS_C"/>
    <property type="match status" value="1"/>
</dbReference>
<keyword evidence="4" id="KW-1185">Reference proteome</keyword>
<evidence type="ECO:0000259" key="1">
    <source>
        <dbReference type="Pfam" id="PF09722"/>
    </source>
</evidence>
<protein>
    <submittedName>
        <fullName evidence="3">Uncharacterized protein</fullName>
    </submittedName>
</protein>
<dbReference type="InterPro" id="IPR011979">
    <property type="entry name" value="Antitox_Xre"/>
</dbReference>
<dbReference type="GO" id="GO:0003677">
    <property type="term" value="F:DNA binding"/>
    <property type="evidence" value="ECO:0007669"/>
    <property type="project" value="InterPro"/>
</dbReference>
<dbReference type="STRING" id="682795.AciX8_1067"/>
<feature type="domain" description="Antitoxin Xre-like helix-turn-helix" evidence="2">
    <location>
        <begin position="32"/>
        <end position="90"/>
    </location>
</feature>
<gene>
    <name evidence="3" type="ordered locus">AciX8_1067</name>
</gene>
<dbReference type="EMBL" id="CP003130">
    <property type="protein sequence ID" value="AEU35414.1"/>
    <property type="molecule type" value="Genomic_DNA"/>
</dbReference>
<dbReference type="HOGENOM" id="CLU_109353_5_1_0"/>
<organism evidence="3 4">
    <name type="scientific">Granulicella mallensis (strain ATCC BAA-1857 / DSM 23137 / MP5ACTX8)</name>
    <dbReference type="NCBI Taxonomy" id="682795"/>
    <lineage>
        <taxon>Bacteria</taxon>
        <taxon>Pseudomonadati</taxon>
        <taxon>Acidobacteriota</taxon>
        <taxon>Terriglobia</taxon>
        <taxon>Terriglobales</taxon>
        <taxon>Acidobacteriaceae</taxon>
        <taxon>Granulicella</taxon>
    </lineage>
</organism>
<dbReference type="NCBIfam" id="TIGR02293">
    <property type="entry name" value="TAS_TIGR02293"/>
    <property type="match status" value="1"/>
</dbReference>
<dbReference type="eggNOG" id="COG5642">
    <property type="taxonomic scope" value="Bacteria"/>
</dbReference>
<accession>G8NVZ4</accession>
<name>G8NVZ4_GRAMM</name>